<feature type="domain" description="Carbohydrate kinase FGGY C-terminal" evidence="14">
    <location>
        <begin position="264"/>
        <end position="452"/>
    </location>
</feature>
<dbReference type="PIRSF" id="PIRSF000538">
    <property type="entry name" value="GlpK"/>
    <property type="match status" value="1"/>
</dbReference>
<dbReference type="Pfam" id="PF00370">
    <property type="entry name" value="FGGY_N"/>
    <property type="match status" value="1"/>
</dbReference>
<feature type="binding site" evidence="11">
    <location>
        <position position="316"/>
    </location>
    <ligand>
        <name>ATP</name>
        <dbReference type="ChEBI" id="CHEBI:30616"/>
    </ligand>
</feature>
<proteinExistence type="inferred from homology"/>
<dbReference type="GO" id="GO:0005524">
    <property type="term" value="F:ATP binding"/>
    <property type="evidence" value="ECO:0007669"/>
    <property type="project" value="UniProtKB-UniRule"/>
</dbReference>
<comment type="PTM">
    <text evidence="11">The phosphoenolpyruvate-dependent sugar phosphotransferase system (PTS), including enzyme I, and histidine-containing protein (HPr) are required for the phosphorylation, which leads to the activation of the enzyme.</text>
</comment>
<protein>
    <recommendedName>
        <fullName evidence="11">Glycerol kinase</fullName>
        <ecNumber evidence="11">2.7.1.30</ecNumber>
    </recommendedName>
    <alternativeName>
        <fullName evidence="11">ATP:glycerol 3-phosphotransferase</fullName>
    </alternativeName>
    <alternativeName>
        <fullName evidence="11">Glycerokinase</fullName>
        <shortName evidence="11">GK</shortName>
    </alternativeName>
</protein>
<feature type="binding site" evidence="11">
    <location>
        <position position="16"/>
    </location>
    <ligand>
        <name>ATP</name>
        <dbReference type="ChEBI" id="CHEBI:30616"/>
    </ligand>
</feature>
<comment type="function">
    <text evidence="9 11">Key enzyme in the regulation of glycerol uptake and metabolism. Catalyzes the phosphorylation of glycerol to yield sn-glycerol 3-phosphate.</text>
</comment>
<evidence type="ECO:0000313" key="16">
    <source>
        <dbReference type="Proteomes" id="UP000051330"/>
    </source>
</evidence>
<dbReference type="HAMAP" id="MF_00186">
    <property type="entry name" value="Glycerol_kin"/>
    <property type="match status" value="1"/>
</dbReference>
<dbReference type="FunFam" id="3.30.420.40:FF:000007">
    <property type="entry name" value="Glycerol kinase"/>
    <property type="match status" value="1"/>
</dbReference>
<dbReference type="NCBIfam" id="NF000756">
    <property type="entry name" value="PRK00047.1"/>
    <property type="match status" value="1"/>
</dbReference>
<sequence length="509" mass="56283">MVTNERYILAIDEGTTSTRTVIFDHNGQKITEAQREFPQYFPHPGWVEHNANEIWNAVLSTIATAFIYSHVQPNQIAGVGISNQRETTVIWDKKTGLPIYNAIVWQSRQTQDIAEQLKKDGYAKMIHDKTGLLIDPYFSATKIRWILDHVPGAQERAEKGELLFGTIDTWLSWKLSGGAIHITDYTNASRTMLFNIHTLQWDDEILKILNIPKALLPTVHSNSEVYGETVPYHFYGSSVPIAGMAGDQQSALFGQLALEPGMVKNTYGTGAFIVMNTGDQPTISNNNLLTTIGYKVGDQIAYALEGSVFVAGSAIQWLRDAMQMVEKAGDSEMAARQSTSQNEVYVVPAFTGLGAPYWDANARGAVFGITRGTTREDFIKATLQSLAYQTRDVVNTMNADTGIPIQALRVDGGAANNNYLMQFQADILGIPIERAANLETTAMGAAFLAGLAVGYWDNPDELETIVNIGRRFAPTMPADEREYLYAGWQQAVTATQMFKHTSQNKLSFT</sequence>
<evidence type="ECO:0000256" key="6">
    <source>
        <dbReference type="ARBA" id="ARBA00022798"/>
    </source>
</evidence>
<dbReference type="GO" id="GO:0006072">
    <property type="term" value="P:glycerol-3-phosphate metabolic process"/>
    <property type="evidence" value="ECO:0007669"/>
    <property type="project" value="InterPro"/>
</dbReference>
<feature type="binding site" evidence="11">
    <location>
        <position position="413"/>
    </location>
    <ligand>
        <name>ATP</name>
        <dbReference type="ChEBI" id="CHEBI:30616"/>
    </ligand>
</feature>
<dbReference type="PROSITE" id="PS00933">
    <property type="entry name" value="FGGY_KINASES_1"/>
    <property type="match status" value="1"/>
</dbReference>
<comment type="subunit">
    <text evidence="10 11">Homotetramer and homodimer (in equilibrium).</text>
</comment>
<dbReference type="InterPro" id="IPR018484">
    <property type="entry name" value="FGGY_N"/>
</dbReference>
<evidence type="ECO:0000256" key="10">
    <source>
        <dbReference type="ARBA" id="ARBA00063665"/>
    </source>
</evidence>
<evidence type="ECO:0000256" key="4">
    <source>
        <dbReference type="ARBA" id="ARBA00022741"/>
    </source>
</evidence>
<comment type="caution">
    <text evidence="15">The sequence shown here is derived from an EMBL/GenBank/DDBJ whole genome shotgun (WGS) entry which is preliminary data.</text>
</comment>
<feature type="binding site" evidence="11">
    <location>
        <position position="15"/>
    </location>
    <ligand>
        <name>sn-glycerol 3-phosphate</name>
        <dbReference type="ChEBI" id="CHEBI:57597"/>
    </ligand>
</feature>
<evidence type="ECO:0000256" key="11">
    <source>
        <dbReference type="HAMAP-Rule" id="MF_00186"/>
    </source>
</evidence>
<feature type="binding site" evidence="11">
    <location>
        <position position="86"/>
    </location>
    <ligand>
        <name>glycerol</name>
        <dbReference type="ChEBI" id="CHEBI:17754"/>
    </ligand>
</feature>
<dbReference type="FunFam" id="3.30.420.40:FF:000008">
    <property type="entry name" value="Glycerol kinase"/>
    <property type="match status" value="1"/>
</dbReference>
<feature type="binding site" evidence="11">
    <location>
        <position position="413"/>
    </location>
    <ligand>
        <name>ADP</name>
        <dbReference type="ChEBI" id="CHEBI:456216"/>
    </ligand>
</feature>
<keyword evidence="7 11" id="KW-0067">ATP-binding</keyword>
<keyword evidence="6 11" id="KW-0319">Glycerol metabolism</keyword>
<feature type="domain" description="Carbohydrate kinase FGGY N-terminal" evidence="13">
    <location>
        <begin position="7"/>
        <end position="254"/>
    </location>
</feature>
<dbReference type="CDD" id="cd07786">
    <property type="entry name" value="FGGY_EcGK_like"/>
    <property type="match status" value="1"/>
</dbReference>
<feature type="modified residue" description="Phosphohistidine; by HPr" evidence="11">
    <location>
        <position position="233"/>
    </location>
</feature>
<evidence type="ECO:0000256" key="9">
    <source>
        <dbReference type="ARBA" id="ARBA00054633"/>
    </source>
</evidence>
<dbReference type="NCBIfam" id="TIGR01311">
    <property type="entry name" value="glycerol_kin"/>
    <property type="match status" value="1"/>
</dbReference>
<dbReference type="InterPro" id="IPR000577">
    <property type="entry name" value="Carb_kinase_FGGY"/>
</dbReference>
<dbReference type="PANTHER" id="PTHR10196:SF69">
    <property type="entry name" value="GLYCEROL KINASE"/>
    <property type="match status" value="1"/>
</dbReference>
<keyword evidence="3 11" id="KW-0808">Transferase</keyword>
<feature type="binding site" evidence="11">
    <location>
        <position position="85"/>
    </location>
    <ligand>
        <name>glycerol</name>
        <dbReference type="ChEBI" id="CHEBI:17754"/>
    </ligand>
</feature>
<dbReference type="PROSITE" id="PS00445">
    <property type="entry name" value="FGGY_KINASES_2"/>
    <property type="match status" value="1"/>
</dbReference>
<dbReference type="UniPathway" id="UPA00618">
    <property type="reaction ID" value="UER00672"/>
</dbReference>
<dbReference type="STRING" id="1423792.FD09_GL000016"/>
<dbReference type="PANTHER" id="PTHR10196">
    <property type="entry name" value="SUGAR KINASE"/>
    <property type="match status" value="1"/>
</dbReference>
<evidence type="ECO:0000259" key="14">
    <source>
        <dbReference type="Pfam" id="PF02782"/>
    </source>
</evidence>
<keyword evidence="11" id="KW-0597">Phosphoprotein</keyword>
<accession>A0A0R1NBH1</accession>
<comment type="activity regulation">
    <text evidence="11">Activated by phosphorylation and inhibited by fructose 1,6-bisphosphate (FBP).</text>
</comment>
<dbReference type="SUPFAM" id="SSF53067">
    <property type="entry name" value="Actin-like ATPase domain"/>
    <property type="match status" value="2"/>
</dbReference>
<dbReference type="GO" id="GO:0005829">
    <property type="term" value="C:cytosol"/>
    <property type="evidence" value="ECO:0007669"/>
    <property type="project" value="TreeGrafter"/>
</dbReference>
<dbReference type="GO" id="GO:0019563">
    <property type="term" value="P:glycerol catabolic process"/>
    <property type="evidence" value="ECO:0007669"/>
    <property type="project" value="UniProtKB-UniRule"/>
</dbReference>
<organism evidence="15 16">
    <name type="scientific">Schleiferilactobacillus perolens DSM 12744</name>
    <dbReference type="NCBI Taxonomy" id="1423792"/>
    <lineage>
        <taxon>Bacteria</taxon>
        <taxon>Bacillati</taxon>
        <taxon>Bacillota</taxon>
        <taxon>Bacilli</taxon>
        <taxon>Lactobacillales</taxon>
        <taxon>Lactobacillaceae</taxon>
        <taxon>Schleiferilactobacillus</taxon>
    </lineage>
</organism>
<feature type="binding site" evidence="11">
    <location>
        <position position="312"/>
    </location>
    <ligand>
        <name>ADP</name>
        <dbReference type="ChEBI" id="CHEBI:456216"/>
    </ligand>
</feature>
<feature type="binding site" evidence="11">
    <location>
        <position position="137"/>
    </location>
    <ligand>
        <name>glycerol</name>
        <dbReference type="ChEBI" id="CHEBI:17754"/>
    </ligand>
</feature>
<dbReference type="Gene3D" id="3.30.420.40">
    <property type="match status" value="2"/>
</dbReference>
<dbReference type="OrthoDB" id="9805576at2"/>
<feature type="binding site" evidence="11">
    <location>
        <position position="247"/>
    </location>
    <ligand>
        <name>sn-glycerol 3-phosphate</name>
        <dbReference type="ChEBI" id="CHEBI:57597"/>
    </ligand>
</feature>
<comment type="pathway">
    <text evidence="1 11">Polyol metabolism; glycerol degradation via glycerol kinase pathway; sn-glycerol 3-phosphate from glycerol: step 1/1.</text>
</comment>
<dbReference type="GO" id="GO:0004370">
    <property type="term" value="F:glycerol kinase activity"/>
    <property type="evidence" value="ECO:0007669"/>
    <property type="project" value="UniProtKB-UniRule"/>
</dbReference>
<dbReference type="Proteomes" id="UP000051330">
    <property type="component" value="Unassembled WGS sequence"/>
</dbReference>
<name>A0A0R1NBH1_9LACO</name>
<evidence type="ECO:0000256" key="5">
    <source>
        <dbReference type="ARBA" id="ARBA00022777"/>
    </source>
</evidence>
<feature type="binding site" evidence="11">
    <location>
        <position position="85"/>
    </location>
    <ligand>
        <name>sn-glycerol 3-phosphate</name>
        <dbReference type="ChEBI" id="CHEBI:57597"/>
    </ligand>
</feature>
<evidence type="ECO:0000256" key="12">
    <source>
        <dbReference type="RuleBase" id="RU003733"/>
    </source>
</evidence>
<feature type="binding site" evidence="11">
    <location>
        <position position="15"/>
    </location>
    <ligand>
        <name>ADP</name>
        <dbReference type="ChEBI" id="CHEBI:456216"/>
    </ligand>
</feature>
<feature type="binding site" evidence="11">
    <location>
        <position position="17"/>
    </location>
    <ligand>
        <name>ATP</name>
        <dbReference type="ChEBI" id="CHEBI:30616"/>
    </ligand>
</feature>
<feature type="binding site" evidence="11">
    <location>
        <position position="15"/>
    </location>
    <ligand>
        <name>ATP</name>
        <dbReference type="ChEBI" id="CHEBI:30616"/>
    </ligand>
</feature>
<dbReference type="PATRIC" id="fig|1423792.3.peg.16"/>
<dbReference type="EC" id="2.7.1.30" evidence="11"/>
<dbReference type="InterPro" id="IPR018483">
    <property type="entry name" value="Carb_kinase_FGGY_CS"/>
</dbReference>
<keyword evidence="16" id="KW-1185">Reference proteome</keyword>
<dbReference type="RefSeq" id="WP_057817030.1">
    <property type="nucleotide sequence ID" value="NZ_AZEC01000001.1"/>
</dbReference>
<reference evidence="15 16" key="1">
    <citation type="journal article" date="2015" name="Genome Announc.">
        <title>Expanding the biotechnology potential of lactobacilli through comparative genomics of 213 strains and associated genera.</title>
        <authorList>
            <person name="Sun Z."/>
            <person name="Harris H.M."/>
            <person name="McCann A."/>
            <person name="Guo C."/>
            <person name="Argimon S."/>
            <person name="Zhang W."/>
            <person name="Yang X."/>
            <person name="Jeffery I.B."/>
            <person name="Cooney J.C."/>
            <person name="Kagawa T.F."/>
            <person name="Liu W."/>
            <person name="Song Y."/>
            <person name="Salvetti E."/>
            <person name="Wrobel A."/>
            <person name="Rasinkangas P."/>
            <person name="Parkhill J."/>
            <person name="Rea M.C."/>
            <person name="O'Sullivan O."/>
            <person name="Ritari J."/>
            <person name="Douillard F.P."/>
            <person name="Paul Ross R."/>
            <person name="Yang R."/>
            <person name="Briner A.E."/>
            <person name="Felis G.E."/>
            <person name="de Vos W.M."/>
            <person name="Barrangou R."/>
            <person name="Klaenhammer T.R."/>
            <person name="Caufield P.W."/>
            <person name="Cui Y."/>
            <person name="Zhang H."/>
            <person name="O'Toole P.W."/>
        </authorList>
    </citation>
    <scope>NUCLEOTIDE SEQUENCE [LARGE SCALE GENOMIC DNA]</scope>
    <source>
        <strain evidence="15 16">DSM 12744</strain>
    </source>
</reference>
<evidence type="ECO:0000256" key="3">
    <source>
        <dbReference type="ARBA" id="ARBA00022679"/>
    </source>
</evidence>
<feature type="binding site" evidence="11">
    <location>
        <position position="269"/>
    </location>
    <ligand>
        <name>ATP</name>
        <dbReference type="ChEBI" id="CHEBI:30616"/>
    </ligand>
</feature>
<evidence type="ECO:0000256" key="7">
    <source>
        <dbReference type="ARBA" id="ARBA00022840"/>
    </source>
</evidence>
<feature type="binding site" evidence="11">
    <location>
        <position position="86"/>
    </location>
    <ligand>
        <name>sn-glycerol 3-phosphate</name>
        <dbReference type="ChEBI" id="CHEBI:57597"/>
    </ligand>
</feature>
<dbReference type="InterPro" id="IPR018485">
    <property type="entry name" value="FGGY_C"/>
</dbReference>
<comment type="similarity">
    <text evidence="2 11 12">Belongs to the FGGY kinase family.</text>
</comment>
<feature type="binding site" evidence="11">
    <location>
        <position position="247"/>
    </location>
    <ligand>
        <name>glycerol</name>
        <dbReference type="ChEBI" id="CHEBI:17754"/>
    </ligand>
</feature>
<evidence type="ECO:0000256" key="2">
    <source>
        <dbReference type="ARBA" id="ARBA00009156"/>
    </source>
</evidence>
<feature type="binding site" evidence="11">
    <location>
        <position position="19"/>
    </location>
    <ligand>
        <name>ADP</name>
        <dbReference type="ChEBI" id="CHEBI:456216"/>
    </ligand>
</feature>
<gene>
    <name evidence="11" type="primary">glpK</name>
    <name evidence="15" type="ORF">FD09_GL000016</name>
</gene>
<dbReference type="AlphaFoldDB" id="A0A0R1NBH1"/>
<dbReference type="InterPro" id="IPR005999">
    <property type="entry name" value="Glycerol_kin"/>
</dbReference>
<dbReference type="InterPro" id="IPR043129">
    <property type="entry name" value="ATPase_NBD"/>
</dbReference>
<feature type="binding site" evidence="11">
    <location>
        <position position="417"/>
    </location>
    <ligand>
        <name>ADP</name>
        <dbReference type="ChEBI" id="CHEBI:456216"/>
    </ligand>
</feature>
<feature type="binding site" evidence="11">
    <location>
        <position position="312"/>
    </location>
    <ligand>
        <name>ATP</name>
        <dbReference type="ChEBI" id="CHEBI:30616"/>
    </ligand>
</feature>
<evidence type="ECO:0000256" key="1">
    <source>
        <dbReference type="ARBA" id="ARBA00005190"/>
    </source>
</evidence>
<keyword evidence="4 11" id="KW-0547">Nucleotide-binding</keyword>
<feature type="binding site" evidence="11">
    <location>
        <position position="248"/>
    </location>
    <ligand>
        <name>glycerol</name>
        <dbReference type="ChEBI" id="CHEBI:17754"/>
    </ligand>
</feature>
<comment type="catalytic activity">
    <reaction evidence="8 11">
        <text>glycerol + ATP = sn-glycerol 3-phosphate + ADP + H(+)</text>
        <dbReference type="Rhea" id="RHEA:21644"/>
        <dbReference type="ChEBI" id="CHEBI:15378"/>
        <dbReference type="ChEBI" id="CHEBI:17754"/>
        <dbReference type="ChEBI" id="CHEBI:30616"/>
        <dbReference type="ChEBI" id="CHEBI:57597"/>
        <dbReference type="ChEBI" id="CHEBI:456216"/>
        <dbReference type="EC" id="2.7.1.30"/>
    </reaction>
</comment>
<evidence type="ECO:0000313" key="15">
    <source>
        <dbReference type="EMBL" id="KRL14371.1"/>
    </source>
</evidence>
<evidence type="ECO:0000259" key="13">
    <source>
        <dbReference type="Pfam" id="PF00370"/>
    </source>
</evidence>
<dbReference type="EMBL" id="AZEC01000001">
    <property type="protein sequence ID" value="KRL14371.1"/>
    <property type="molecule type" value="Genomic_DNA"/>
</dbReference>
<evidence type="ECO:0000256" key="8">
    <source>
        <dbReference type="ARBA" id="ARBA00052101"/>
    </source>
</evidence>
<dbReference type="Pfam" id="PF02782">
    <property type="entry name" value="FGGY_C"/>
    <property type="match status" value="1"/>
</dbReference>
<keyword evidence="5 11" id="KW-0418">Kinase</keyword>
<feature type="binding site" evidence="11">
    <location>
        <position position="137"/>
    </location>
    <ligand>
        <name>sn-glycerol 3-phosphate</name>
        <dbReference type="ChEBI" id="CHEBI:57597"/>
    </ligand>
</feature>
<feature type="binding site" evidence="11">
    <location>
        <position position="269"/>
    </location>
    <ligand>
        <name>ADP</name>
        <dbReference type="ChEBI" id="CHEBI:456216"/>
    </ligand>
</feature>